<proteinExistence type="predicted"/>
<gene>
    <name evidence="2" type="ORF">LRS13_23105</name>
</gene>
<evidence type="ECO:0000313" key="3">
    <source>
        <dbReference type="Proteomes" id="UP001058860"/>
    </source>
</evidence>
<dbReference type="SUPFAM" id="SSF63829">
    <property type="entry name" value="Calcium-dependent phosphotriesterase"/>
    <property type="match status" value="1"/>
</dbReference>
<dbReference type="EMBL" id="CP088295">
    <property type="protein sequence ID" value="UUY03523.1"/>
    <property type="molecule type" value="Genomic_DNA"/>
</dbReference>
<evidence type="ECO:0000313" key="2">
    <source>
        <dbReference type="EMBL" id="UUY03523.1"/>
    </source>
</evidence>
<keyword evidence="3" id="KW-1185">Reference proteome</keyword>
<organism evidence="2 3">
    <name type="scientific">Svornostia abyssi</name>
    <dbReference type="NCBI Taxonomy" id="2898438"/>
    <lineage>
        <taxon>Bacteria</taxon>
        <taxon>Bacillati</taxon>
        <taxon>Actinomycetota</taxon>
        <taxon>Thermoleophilia</taxon>
        <taxon>Solirubrobacterales</taxon>
        <taxon>Baekduiaceae</taxon>
        <taxon>Svornostia</taxon>
    </lineage>
</organism>
<name>A0ABY5PFW3_9ACTN</name>
<keyword evidence="1" id="KW-0732">Signal</keyword>
<dbReference type="Proteomes" id="UP001058860">
    <property type="component" value="Chromosome"/>
</dbReference>
<dbReference type="RefSeq" id="WP_353864027.1">
    <property type="nucleotide sequence ID" value="NZ_CP088295.1"/>
</dbReference>
<evidence type="ECO:0000256" key="1">
    <source>
        <dbReference type="SAM" id="SignalP"/>
    </source>
</evidence>
<feature type="chain" id="PRO_5046682741" evidence="1">
    <location>
        <begin position="29"/>
        <end position="410"/>
    </location>
</feature>
<protein>
    <submittedName>
        <fullName evidence="2">Uncharacterized protein</fullName>
    </submittedName>
</protein>
<reference evidence="3" key="1">
    <citation type="submission" date="2021-11" db="EMBL/GenBank/DDBJ databases">
        <title>Cultivation dependent microbiological survey of springs from the worlds oldest radium mine currently devoted to the extraction of radon-saturated water.</title>
        <authorList>
            <person name="Kapinusova G."/>
            <person name="Smrhova T."/>
            <person name="Strejcek M."/>
            <person name="Suman J."/>
            <person name="Jani K."/>
            <person name="Pajer P."/>
            <person name="Uhlik O."/>
        </authorList>
    </citation>
    <scope>NUCLEOTIDE SEQUENCE [LARGE SCALE GENOMIC DNA]</scope>
    <source>
        <strain evidence="3">J379</strain>
    </source>
</reference>
<feature type="signal peptide" evidence="1">
    <location>
        <begin position="1"/>
        <end position="28"/>
    </location>
</feature>
<accession>A0ABY5PFW3</accession>
<sequence length="410" mass="43590">MPLSLSRLLTGLLVALLLSCVPATDAFAWGEVERRDLPELLGPPTKLPAYPAEVARRPRPTIPSVGERLATKQRPLAVDVDSDGTLYVVAQGAGFPIEGNTIGVSGWPFSGYLYHASLVTIYRVAPDLGEVEEIRTFLAQTETGFPDALNESTDPPAGLALDRSLRKLYVSVAGSGVWSMDLGTDAWGSGPLIADDHDVWVPYENETAFDDSGEGLTSPAVVTRDSTGAATSTLYGTLWEDGPSVPAQVAVDPQTHNLLVGEAAGVSQDADRNFVGPLQVREFSPAGVLIGTVDLDARGAGLSDDEARRFPAPDGRFSSSLLYRPGGPPPWLLSFGDSDSNVLRTRVARIATDTRGGDTRLVLLNQLTSLLPDGGFDTTIGQVIGARRGPDHWRADRVISARGGPRVRAE</sequence>